<dbReference type="AlphaFoldDB" id="A0A9D2C619"/>
<gene>
    <name evidence="1" type="ORF">H9831_04600</name>
</gene>
<proteinExistence type="predicted"/>
<sequence length="154" mass="17279">MEKLLFKKTLSDIQTADGFSDSCGFWFLCWHHYSRWEKGLQALQEFISENEKPNMTDHPVFLTADVWIPGKADIIEQIAWRKKTNEKMVHDSDNYAGHSFMCLSAENGPGNNACSGNRTGRGTGRAGPLWRNGNLQRISAAGRRASGDHGVHEN</sequence>
<dbReference type="EMBL" id="DXDD01000059">
    <property type="protein sequence ID" value="HIY59948.1"/>
    <property type="molecule type" value="Genomic_DNA"/>
</dbReference>
<reference evidence="1" key="1">
    <citation type="journal article" date="2021" name="PeerJ">
        <title>Extensive microbial diversity within the chicken gut microbiome revealed by metagenomics and culture.</title>
        <authorList>
            <person name="Gilroy R."/>
            <person name="Ravi A."/>
            <person name="Getino M."/>
            <person name="Pursley I."/>
            <person name="Horton D.L."/>
            <person name="Alikhan N.F."/>
            <person name="Baker D."/>
            <person name="Gharbi K."/>
            <person name="Hall N."/>
            <person name="Watson M."/>
            <person name="Adriaenssens E.M."/>
            <person name="Foster-Nyarko E."/>
            <person name="Jarju S."/>
            <person name="Secka A."/>
            <person name="Antonio M."/>
            <person name="Oren A."/>
            <person name="Chaudhuri R.R."/>
            <person name="La Ragione R."/>
            <person name="Hildebrand F."/>
            <person name="Pallen M.J."/>
        </authorList>
    </citation>
    <scope>NUCLEOTIDE SEQUENCE</scope>
    <source>
        <strain evidence="1">ChiSxjej3B15-24422</strain>
    </source>
</reference>
<name>A0A9D2C619_9FIRM</name>
<reference evidence="1" key="2">
    <citation type="submission" date="2021-04" db="EMBL/GenBank/DDBJ databases">
        <authorList>
            <person name="Gilroy R."/>
        </authorList>
    </citation>
    <scope>NUCLEOTIDE SEQUENCE</scope>
    <source>
        <strain evidence="1">ChiSxjej3B15-24422</strain>
    </source>
</reference>
<evidence type="ECO:0000313" key="2">
    <source>
        <dbReference type="Proteomes" id="UP000824007"/>
    </source>
</evidence>
<evidence type="ECO:0000313" key="1">
    <source>
        <dbReference type="EMBL" id="HIY59948.1"/>
    </source>
</evidence>
<dbReference type="Proteomes" id="UP000824007">
    <property type="component" value="Unassembled WGS sequence"/>
</dbReference>
<accession>A0A9D2C619</accession>
<comment type="caution">
    <text evidence="1">The sequence shown here is derived from an EMBL/GenBank/DDBJ whole genome shotgun (WGS) entry which is preliminary data.</text>
</comment>
<protein>
    <submittedName>
        <fullName evidence="1">Uncharacterized protein</fullName>
    </submittedName>
</protein>
<organism evidence="1 2">
    <name type="scientific">Candidatus Eisenbergiella pullistercoris</name>
    <dbReference type="NCBI Taxonomy" id="2838555"/>
    <lineage>
        <taxon>Bacteria</taxon>
        <taxon>Bacillati</taxon>
        <taxon>Bacillota</taxon>
        <taxon>Clostridia</taxon>
        <taxon>Lachnospirales</taxon>
        <taxon>Lachnospiraceae</taxon>
        <taxon>Eisenbergiella</taxon>
    </lineage>
</organism>